<dbReference type="PANTHER" id="PTHR30069:SF29">
    <property type="entry name" value="HEMOGLOBIN AND HEMOGLOBIN-HAPTOGLOBIN-BINDING PROTEIN 1-RELATED"/>
    <property type="match status" value="1"/>
</dbReference>
<proteinExistence type="inferred from homology"/>
<accession>A0A545T067</accession>
<comment type="caution">
    <text evidence="14">The sequence shown here is derived from an EMBL/GenBank/DDBJ whole genome shotgun (WGS) entry which is preliminary data.</text>
</comment>
<dbReference type="InterPro" id="IPR036942">
    <property type="entry name" value="Beta-barrel_TonB_sf"/>
</dbReference>
<dbReference type="Proteomes" id="UP000319732">
    <property type="component" value="Unassembled WGS sequence"/>
</dbReference>
<dbReference type="SUPFAM" id="SSF56935">
    <property type="entry name" value="Porins"/>
    <property type="match status" value="1"/>
</dbReference>
<dbReference type="InterPro" id="IPR037066">
    <property type="entry name" value="Plug_dom_sf"/>
</dbReference>
<evidence type="ECO:0000256" key="2">
    <source>
        <dbReference type="ARBA" id="ARBA00008143"/>
    </source>
</evidence>
<dbReference type="GO" id="GO:0009279">
    <property type="term" value="C:cell outer membrane"/>
    <property type="evidence" value="ECO:0007669"/>
    <property type="project" value="UniProtKB-SubCell"/>
</dbReference>
<dbReference type="Gene3D" id="2.40.170.20">
    <property type="entry name" value="TonB-dependent receptor, beta-barrel domain"/>
    <property type="match status" value="1"/>
</dbReference>
<name>A0A545T067_9GAMM</name>
<dbReference type="OrthoDB" id="7622322at2"/>
<dbReference type="GO" id="GO:0015344">
    <property type="term" value="F:siderophore uptake transmembrane transporter activity"/>
    <property type="evidence" value="ECO:0007669"/>
    <property type="project" value="TreeGrafter"/>
</dbReference>
<keyword evidence="3" id="KW-0813">Transport</keyword>
<keyword evidence="15" id="KW-1185">Reference proteome</keyword>
<comment type="similarity">
    <text evidence="2">Belongs to the TonB-dependent receptor family. Hemoglobin/haptoglobin binding protein subfamily.</text>
</comment>
<dbReference type="Gene3D" id="2.170.130.10">
    <property type="entry name" value="TonB-dependent receptor, plug domain"/>
    <property type="match status" value="1"/>
</dbReference>
<evidence type="ECO:0000313" key="15">
    <source>
        <dbReference type="Proteomes" id="UP000319732"/>
    </source>
</evidence>
<dbReference type="InterPro" id="IPR012910">
    <property type="entry name" value="Plug_dom"/>
</dbReference>
<dbReference type="Pfam" id="PF00593">
    <property type="entry name" value="TonB_dep_Rec_b-barrel"/>
    <property type="match status" value="1"/>
</dbReference>
<organism evidence="14 15">
    <name type="scientific">Exilibacterium tricleocarpae</name>
    <dbReference type="NCBI Taxonomy" id="2591008"/>
    <lineage>
        <taxon>Bacteria</taxon>
        <taxon>Pseudomonadati</taxon>
        <taxon>Pseudomonadota</taxon>
        <taxon>Gammaproteobacteria</taxon>
        <taxon>Cellvibrionales</taxon>
        <taxon>Cellvibrionaceae</taxon>
        <taxon>Exilibacterium</taxon>
    </lineage>
</organism>
<feature type="domain" description="TonB-dependent receptor plug" evidence="13">
    <location>
        <begin position="83"/>
        <end position="134"/>
    </location>
</feature>
<dbReference type="Pfam" id="PF07715">
    <property type="entry name" value="Plug"/>
    <property type="match status" value="1"/>
</dbReference>
<sequence length="707" mass="79864">MNMSRTLEQAWSWRRACRVAGMTAVSLALLMGADSSRAQGSQAGAERGSEEVYLPAFFSEYAPQTALDMVLRLPGFVLEEEEDIRGFGAGAGNVLIDGTRPTTKSGGIKDALQRIPALQVSRIDLLRGTAGAVDAAGQSIVANVIRLRQADARRWQLTVERAADGEVYPKGELTLSQHLGQWESALKVDAMWERQPREAEITARSGDNELLWTQVEDRPSFLGEVFFSGEARRRYGRRELSVNARLGWSRYMPETQRAGYSRRMPEGRPDSVFRNERDSQYYAGELGIDWGMPLAGGWQWRLINLNNTQNWFVDADSRTEAPLSIFASGSQLRFDEHKTENVLRTAFSRKDSVPAQEPLGILRQEYGAELAYNNLESWLKLRPTDAAGRPLENTRDSYAKVIEQRGEVFTNLTWKLYGLTVETGLAAEYSHISVAGDSDDAQSLFYLKPSLGLIYNDDEQTQYRFTLRRSVGQLDFSDFAASADLVNDRQFSGNPQLRPERNIRAGLAFDRRFAAKGAFSVEVYQEWRKDVLEQIVLPSGDQALGNAGRARVRGLALSGNLPLEPLVPKGLVEIKADIVDSRFDDPVTGQTRELTELESPLVQVDFRQDFSKAGVSWGLGYESYKESEEYFVNESNFFRTQGRWNAFIETVRFSDFKLRLAARNIGDERQRWQRLVYADNRNGSLMQREDTRRERGVFFSVTIDGRF</sequence>
<keyword evidence="4" id="KW-1134">Transmembrane beta strand</keyword>
<feature type="domain" description="TonB-dependent receptor-like beta-barrel" evidence="12">
    <location>
        <begin position="235"/>
        <end position="665"/>
    </location>
</feature>
<evidence type="ECO:0000313" key="14">
    <source>
        <dbReference type="EMBL" id="TQV70569.1"/>
    </source>
</evidence>
<evidence type="ECO:0000256" key="6">
    <source>
        <dbReference type="ARBA" id="ARBA00022729"/>
    </source>
</evidence>
<gene>
    <name evidence="14" type="ORF">FKG94_21345</name>
</gene>
<dbReference type="GO" id="GO:0044718">
    <property type="term" value="P:siderophore transmembrane transport"/>
    <property type="evidence" value="ECO:0007669"/>
    <property type="project" value="TreeGrafter"/>
</dbReference>
<evidence type="ECO:0000259" key="12">
    <source>
        <dbReference type="Pfam" id="PF00593"/>
    </source>
</evidence>
<protein>
    <submittedName>
        <fullName evidence="14">TonB-dependent receptor</fullName>
    </submittedName>
</protein>
<dbReference type="InterPro" id="IPR039426">
    <property type="entry name" value="TonB-dep_rcpt-like"/>
</dbReference>
<dbReference type="InterPro" id="IPR000531">
    <property type="entry name" value="Beta-barrel_TonB"/>
</dbReference>
<keyword evidence="7 11" id="KW-0798">TonB box</keyword>
<keyword evidence="6" id="KW-0732">Signal</keyword>
<keyword evidence="10" id="KW-0998">Cell outer membrane</keyword>
<dbReference type="RefSeq" id="WP_142928979.1">
    <property type="nucleotide sequence ID" value="NZ_ML660102.1"/>
</dbReference>
<evidence type="ECO:0000256" key="8">
    <source>
        <dbReference type="ARBA" id="ARBA00023136"/>
    </source>
</evidence>
<keyword evidence="5" id="KW-0812">Transmembrane</keyword>
<reference evidence="14 15" key="1">
    <citation type="submission" date="2019-06" db="EMBL/GenBank/DDBJ databases">
        <title>Whole genome sequence for Cellvibrionaceae sp. R142.</title>
        <authorList>
            <person name="Wang G."/>
        </authorList>
    </citation>
    <scope>NUCLEOTIDE SEQUENCE [LARGE SCALE GENOMIC DNA]</scope>
    <source>
        <strain evidence="14 15">R142</strain>
    </source>
</reference>
<evidence type="ECO:0000256" key="7">
    <source>
        <dbReference type="ARBA" id="ARBA00023077"/>
    </source>
</evidence>
<evidence type="ECO:0000256" key="1">
    <source>
        <dbReference type="ARBA" id="ARBA00004571"/>
    </source>
</evidence>
<keyword evidence="9 14" id="KW-0675">Receptor</keyword>
<comment type="subcellular location">
    <subcellularLocation>
        <location evidence="1">Cell outer membrane</location>
        <topology evidence="1">Multi-pass membrane protein</topology>
    </subcellularLocation>
</comment>
<dbReference type="PANTHER" id="PTHR30069">
    <property type="entry name" value="TONB-DEPENDENT OUTER MEMBRANE RECEPTOR"/>
    <property type="match status" value="1"/>
</dbReference>
<evidence type="ECO:0000259" key="13">
    <source>
        <dbReference type="Pfam" id="PF07715"/>
    </source>
</evidence>
<evidence type="ECO:0000256" key="10">
    <source>
        <dbReference type="ARBA" id="ARBA00023237"/>
    </source>
</evidence>
<evidence type="ECO:0000256" key="3">
    <source>
        <dbReference type="ARBA" id="ARBA00022448"/>
    </source>
</evidence>
<evidence type="ECO:0000256" key="5">
    <source>
        <dbReference type="ARBA" id="ARBA00022692"/>
    </source>
</evidence>
<evidence type="ECO:0000256" key="4">
    <source>
        <dbReference type="ARBA" id="ARBA00022452"/>
    </source>
</evidence>
<dbReference type="EMBL" id="VHSG01000024">
    <property type="protein sequence ID" value="TQV70569.1"/>
    <property type="molecule type" value="Genomic_DNA"/>
</dbReference>
<keyword evidence="8 11" id="KW-0472">Membrane</keyword>
<evidence type="ECO:0000256" key="9">
    <source>
        <dbReference type="ARBA" id="ARBA00023170"/>
    </source>
</evidence>
<evidence type="ECO:0000256" key="11">
    <source>
        <dbReference type="RuleBase" id="RU003357"/>
    </source>
</evidence>
<dbReference type="AlphaFoldDB" id="A0A545T067"/>